<keyword evidence="1" id="KW-0812">Transmembrane</keyword>
<dbReference type="AlphaFoldDB" id="A0A814A0G1"/>
<dbReference type="Proteomes" id="UP000663879">
    <property type="component" value="Unassembled WGS sequence"/>
</dbReference>
<name>A0A814A0G1_9BILA</name>
<feature type="transmembrane region" description="Helical" evidence="1">
    <location>
        <begin position="26"/>
        <end position="49"/>
    </location>
</feature>
<protein>
    <submittedName>
        <fullName evidence="2">Uncharacterized protein</fullName>
    </submittedName>
</protein>
<evidence type="ECO:0000256" key="1">
    <source>
        <dbReference type="SAM" id="Phobius"/>
    </source>
</evidence>
<feature type="non-terminal residue" evidence="2">
    <location>
        <position position="1"/>
    </location>
</feature>
<evidence type="ECO:0000313" key="3">
    <source>
        <dbReference type="Proteomes" id="UP000663879"/>
    </source>
</evidence>
<sequence length="50" mass="5446">MHGVAMDLIMVNNVNVLIRLQNIGKMVFALLDNGIISIVIALMVHVCAVK</sequence>
<dbReference type="EMBL" id="CAJNOC010001993">
    <property type="protein sequence ID" value="CAF0905632.1"/>
    <property type="molecule type" value="Genomic_DNA"/>
</dbReference>
<reference evidence="2" key="1">
    <citation type="submission" date="2021-02" db="EMBL/GenBank/DDBJ databases">
        <authorList>
            <person name="Nowell W R."/>
        </authorList>
    </citation>
    <scope>NUCLEOTIDE SEQUENCE</scope>
    <source>
        <strain evidence="2">Ploen Becks lab</strain>
    </source>
</reference>
<organism evidence="2 3">
    <name type="scientific">Brachionus calyciflorus</name>
    <dbReference type="NCBI Taxonomy" id="104777"/>
    <lineage>
        <taxon>Eukaryota</taxon>
        <taxon>Metazoa</taxon>
        <taxon>Spiralia</taxon>
        <taxon>Gnathifera</taxon>
        <taxon>Rotifera</taxon>
        <taxon>Eurotatoria</taxon>
        <taxon>Monogononta</taxon>
        <taxon>Pseudotrocha</taxon>
        <taxon>Ploima</taxon>
        <taxon>Brachionidae</taxon>
        <taxon>Brachionus</taxon>
    </lineage>
</organism>
<comment type="caution">
    <text evidence="2">The sequence shown here is derived from an EMBL/GenBank/DDBJ whole genome shotgun (WGS) entry which is preliminary data.</text>
</comment>
<evidence type="ECO:0000313" key="2">
    <source>
        <dbReference type="EMBL" id="CAF0905632.1"/>
    </source>
</evidence>
<keyword evidence="1" id="KW-0472">Membrane</keyword>
<accession>A0A814A0G1</accession>
<gene>
    <name evidence="2" type="ORF">OXX778_LOCUS11630</name>
</gene>
<keyword evidence="3" id="KW-1185">Reference proteome</keyword>
<keyword evidence="1" id="KW-1133">Transmembrane helix</keyword>
<proteinExistence type="predicted"/>